<keyword evidence="2" id="KW-1185">Reference proteome</keyword>
<evidence type="ECO:0000313" key="2">
    <source>
        <dbReference type="Proteomes" id="UP000001307"/>
    </source>
</evidence>
<protein>
    <submittedName>
        <fullName evidence="1">Uncharacterized protein</fullName>
    </submittedName>
</protein>
<dbReference type="Proteomes" id="UP000001307">
    <property type="component" value="Unassembled WGS sequence"/>
</dbReference>
<reference evidence="1" key="1">
    <citation type="journal article" date="2010" name="Science">
        <title>Plasticity of animal genome architecture unmasked by rapid evolution of a pelagic tunicate.</title>
        <authorList>
            <person name="Denoeud F."/>
            <person name="Henriet S."/>
            <person name="Mungpakdee S."/>
            <person name="Aury J.M."/>
            <person name="Da Silva C."/>
            <person name="Brinkmann H."/>
            <person name="Mikhaleva J."/>
            <person name="Olsen L.C."/>
            <person name="Jubin C."/>
            <person name="Canestro C."/>
            <person name="Bouquet J.M."/>
            <person name="Danks G."/>
            <person name="Poulain J."/>
            <person name="Campsteijn C."/>
            <person name="Adamski M."/>
            <person name="Cross I."/>
            <person name="Yadetie F."/>
            <person name="Muffato M."/>
            <person name="Louis A."/>
            <person name="Butcher S."/>
            <person name="Tsagkogeorga G."/>
            <person name="Konrad A."/>
            <person name="Singh S."/>
            <person name="Jensen M.F."/>
            <person name="Cong E.H."/>
            <person name="Eikeseth-Otteraa H."/>
            <person name="Noel B."/>
            <person name="Anthouard V."/>
            <person name="Porcel B.M."/>
            <person name="Kachouri-Lafond R."/>
            <person name="Nishino A."/>
            <person name="Ugolini M."/>
            <person name="Chourrout P."/>
            <person name="Nishida H."/>
            <person name="Aasland R."/>
            <person name="Huzurbazar S."/>
            <person name="Westhof E."/>
            <person name="Delsuc F."/>
            <person name="Lehrach H."/>
            <person name="Reinhardt R."/>
            <person name="Weissenbach J."/>
            <person name="Roy S.W."/>
            <person name="Artiguenave F."/>
            <person name="Postlethwait J.H."/>
            <person name="Manak J.R."/>
            <person name="Thompson E.M."/>
            <person name="Jaillon O."/>
            <person name="Du Pasquier L."/>
            <person name="Boudinot P."/>
            <person name="Liberles D.A."/>
            <person name="Volff J.N."/>
            <person name="Philippe H."/>
            <person name="Lenhard B."/>
            <person name="Roest Crollius H."/>
            <person name="Wincker P."/>
            <person name="Chourrout D."/>
        </authorList>
    </citation>
    <scope>NUCLEOTIDE SEQUENCE [LARGE SCALE GENOMIC DNA]</scope>
</reference>
<proteinExistence type="predicted"/>
<dbReference type="InParanoid" id="E4X3K7"/>
<gene>
    <name evidence="1" type="ORF">GSOID_T00017849001</name>
</gene>
<sequence length="279" mass="31135">MSLLSQIRSRSPPLEHYEKNGIIQDVVDLGNIERLIEAKTVEEKEAVWKKLKTTTNFSELVHSPATMKFLNSCVRESSDDSWPENIIIDLLSLGCAGPHVVGLLDVANQRAAHNIVTAAKDPCFPERVLVWSIAAEIERAAKSESNDTDSFNELDFLLNRDFCHTYLVGALKALDTTKAVALLDFLTAKIRLCPIKAGDKKAGIDQISRWVGAVIDAHPSTYSDEENAKMLMEALAVVQDKIDLLEELEKIDKICNNRNAKGTKRKRKKGRYSVSVLKF</sequence>
<name>E4X3K7_OIKDI</name>
<organism evidence="1">
    <name type="scientific">Oikopleura dioica</name>
    <name type="common">Tunicate</name>
    <dbReference type="NCBI Taxonomy" id="34765"/>
    <lineage>
        <taxon>Eukaryota</taxon>
        <taxon>Metazoa</taxon>
        <taxon>Chordata</taxon>
        <taxon>Tunicata</taxon>
        <taxon>Appendicularia</taxon>
        <taxon>Copelata</taxon>
        <taxon>Oikopleuridae</taxon>
        <taxon>Oikopleura</taxon>
    </lineage>
</organism>
<dbReference type="EMBL" id="FN653023">
    <property type="protein sequence ID" value="CBY18211.1"/>
    <property type="molecule type" value="Genomic_DNA"/>
</dbReference>
<dbReference type="AlphaFoldDB" id="E4X3K7"/>
<evidence type="ECO:0000313" key="1">
    <source>
        <dbReference type="EMBL" id="CBY18211.1"/>
    </source>
</evidence>
<accession>E4X3K7</accession>